<dbReference type="SUPFAM" id="SSF48452">
    <property type="entry name" value="TPR-like"/>
    <property type="match status" value="1"/>
</dbReference>
<feature type="compositionally biased region" description="Basic and acidic residues" evidence="3">
    <location>
        <begin position="142"/>
        <end position="179"/>
    </location>
</feature>
<gene>
    <name evidence="5" type="ORF">D6B99_10580</name>
</gene>
<dbReference type="InterPro" id="IPR019734">
    <property type="entry name" value="TPR_rpt"/>
</dbReference>
<accession>A0A386HQZ6</accession>
<evidence type="ECO:0000256" key="3">
    <source>
        <dbReference type="SAM" id="MobiDB-lite"/>
    </source>
</evidence>
<evidence type="ECO:0000256" key="1">
    <source>
        <dbReference type="ARBA" id="ARBA00022803"/>
    </source>
</evidence>
<feature type="domain" description="Tetratricopeptide repeat protein 21A/21B fifth ARM repeats" evidence="4">
    <location>
        <begin position="34"/>
        <end position="123"/>
    </location>
</feature>
<dbReference type="SMART" id="SM00028">
    <property type="entry name" value="TPR"/>
    <property type="match status" value="3"/>
</dbReference>
<dbReference type="Pfam" id="PF25064">
    <property type="entry name" value="ARM_TT21_5th"/>
    <property type="match status" value="1"/>
</dbReference>
<reference evidence="5 6" key="1">
    <citation type="submission" date="2018-09" db="EMBL/GenBank/DDBJ databases">
        <title>Arachidicoccus sp. nov., a bacterium isolated from soil.</title>
        <authorList>
            <person name="Weon H.-Y."/>
            <person name="Kwon S.-W."/>
            <person name="Lee S.A."/>
        </authorList>
    </citation>
    <scope>NUCLEOTIDE SEQUENCE [LARGE SCALE GENOMIC DNA]</scope>
    <source>
        <strain evidence="5 6">KIS59-12</strain>
    </source>
</reference>
<dbReference type="Gene3D" id="1.25.40.10">
    <property type="entry name" value="Tetratricopeptide repeat domain"/>
    <property type="match status" value="1"/>
</dbReference>
<dbReference type="InterPro" id="IPR011990">
    <property type="entry name" value="TPR-like_helical_dom_sf"/>
</dbReference>
<dbReference type="PANTHER" id="PTHR46423:SF1">
    <property type="entry name" value="RNA POLYMERASE II-ASSOCIATED PROTEIN 3"/>
    <property type="match status" value="1"/>
</dbReference>
<evidence type="ECO:0000256" key="2">
    <source>
        <dbReference type="PROSITE-ProRule" id="PRU00339"/>
    </source>
</evidence>
<dbReference type="EMBL" id="CP032489">
    <property type="protein sequence ID" value="AYD47996.1"/>
    <property type="molecule type" value="Genomic_DNA"/>
</dbReference>
<feature type="repeat" description="TPR" evidence="2">
    <location>
        <begin position="95"/>
        <end position="128"/>
    </location>
</feature>
<feature type="repeat" description="TPR" evidence="2">
    <location>
        <begin position="24"/>
        <end position="57"/>
    </location>
</feature>
<dbReference type="Proteomes" id="UP000266118">
    <property type="component" value="Chromosome"/>
</dbReference>
<feature type="region of interest" description="Disordered" evidence="3">
    <location>
        <begin position="142"/>
        <end position="224"/>
    </location>
</feature>
<keyword evidence="1 2" id="KW-0802">TPR repeat</keyword>
<sequence length="224" mass="25446">MGLKTFLVFIIGLFSGLTVFAQKGNKEVYFGNKAFEKGDYKTAVAEYQKGLKIAPGNTTARINLAIAQSKLAQTAQSVANFDEAIKANKNDQLKAELNYDKGVALAKDKKYEEAVKSFENTLRTTPEDNDARENLQKALNELKKQQQKQQPKDNKDKDKKQPPPPPKKKDQQQQQKEKQQQQQQQMNKEQAEKLLQALRNQEKETQQRLQQKAGGQVPVNGKDW</sequence>
<dbReference type="GO" id="GO:0101031">
    <property type="term" value="C:protein folding chaperone complex"/>
    <property type="evidence" value="ECO:0007669"/>
    <property type="project" value="TreeGrafter"/>
</dbReference>
<dbReference type="PROSITE" id="PS50005">
    <property type="entry name" value="TPR"/>
    <property type="match status" value="2"/>
</dbReference>
<dbReference type="PANTHER" id="PTHR46423">
    <property type="entry name" value="RNA POLYMERASE II-ASSOCIATED PROTEIN 3"/>
    <property type="match status" value="1"/>
</dbReference>
<proteinExistence type="predicted"/>
<evidence type="ECO:0000313" key="5">
    <source>
        <dbReference type="EMBL" id="AYD47996.1"/>
    </source>
</evidence>
<dbReference type="InterPro" id="IPR056835">
    <property type="entry name" value="ARM_TT21_5th"/>
</dbReference>
<dbReference type="InterPro" id="IPR051966">
    <property type="entry name" value="RPAP3"/>
</dbReference>
<protein>
    <submittedName>
        <fullName evidence="5">Tetratricopeptide repeat protein</fullName>
    </submittedName>
</protein>
<evidence type="ECO:0000313" key="6">
    <source>
        <dbReference type="Proteomes" id="UP000266118"/>
    </source>
</evidence>
<dbReference type="OrthoDB" id="1525165at2"/>
<organism evidence="5 6">
    <name type="scientific">Arachidicoccus soli</name>
    <dbReference type="NCBI Taxonomy" id="2341117"/>
    <lineage>
        <taxon>Bacteria</taxon>
        <taxon>Pseudomonadati</taxon>
        <taxon>Bacteroidota</taxon>
        <taxon>Chitinophagia</taxon>
        <taxon>Chitinophagales</taxon>
        <taxon>Chitinophagaceae</taxon>
        <taxon>Arachidicoccus</taxon>
    </lineage>
</organism>
<name>A0A386HQZ6_9BACT</name>
<dbReference type="AlphaFoldDB" id="A0A386HQZ6"/>
<keyword evidence="6" id="KW-1185">Reference proteome</keyword>
<evidence type="ECO:0000259" key="4">
    <source>
        <dbReference type="Pfam" id="PF25064"/>
    </source>
</evidence>
<dbReference type="KEGG" id="ark:D6B99_10580"/>